<sequence>MFENEEDLFELLDFLQLDYEIDSPTPGIRSRTGEFISYDNLKLPSEYFEELSYQAYSINLIAKVGNENKTVTKYHPTLRAEKINKEICSSNFRMEFAA</sequence>
<proteinExistence type="predicted"/>
<dbReference type="RefSeq" id="WP_125386732.1">
    <property type="nucleotide sequence ID" value="NZ_RJNW01000005.1"/>
</dbReference>
<accession>A0A3R9JN16</accession>
<dbReference type="AlphaFoldDB" id="A0A3R9JN16"/>
<protein>
    <submittedName>
        <fullName evidence="1">Uncharacterized protein</fullName>
    </submittedName>
</protein>
<gene>
    <name evidence="1" type="ORF">D8849_07965</name>
</gene>
<name>A0A3R9JN16_STRMT</name>
<dbReference type="EMBL" id="RJNW01000005">
    <property type="protein sequence ID" value="RSI85858.1"/>
    <property type="molecule type" value="Genomic_DNA"/>
</dbReference>
<dbReference type="Proteomes" id="UP000278063">
    <property type="component" value="Unassembled WGS sequence"/>
</dbReference>
<reference evidence="1 2" key="1">
    <citation type="submission" date="2018-11" db="EMBL/GenBank/DDBJ databases">
        <title>Species Designations Belie Phenotypic and Genotypic Heterogeneity in Oral Streptococci.</title>
        <authorList>
            <person name="Velsko I."/>
        </authorList>
    </citation>
    <scope>NUCLEOTIDE SEQUENCE [LARGE SCALE GENOMIC DNA]</scope>
    <source>
        <strain evidence="1 2">KLC01</strain>
    </source>
</reference>
<evidence type="ECO:0000313" key="2">
    <source>
        <dbReference type="Proteomes" id="UP000278063"/>
    </source>
</evidence>
<evidence type="ECO:0000313" key="1">
    <source>
        <dbReference type="EMBL" id="RSI85858.1"/>
    </source>
</evidence>
<comment type="caution">
    <text evidence="1">The sequence shown here is derived from an EMBL/GenBank/DDBJ whole genome shotgun (WGS) entry which is preliminary data.</text>
</comment>
<organism evidence="1 2">
    <name type="scientific">Streptococcus mitis</name>
    <dbReference type="NCBI Taxonomy" id="28037"/>
    <lineage>
        <taxon>Bacteria</taxon>
        <taxon>Bacillati</taxon>
        <taxon>Bacillota</taxon>
        <taxon>Bacilli</taxon>
        <taxon>Lactobacillales</taxon>
        <taxon>Streptococcaceae</taxon>
        <taxon>Streptococcus</taxon>
        <taxon>Streptococcus mitis group</taxon>
    </lineage>
</organism>